<evidence type="ECO:0000256" key="1">
    <source>
        <dbReference type="ARBA" id="ARBA00004167"/>
    </source>
</evidence>
<evidence type="ECO:0000313" key="6">
    <source>
        <dbReference type="EMBL" id="XBV24089.1"/>
    </source>
</evidence>
<keyword evidence="4" id="KW-0472">Membrane</keyword>
<dbReference type="EMBL" id="CP158165">
    <property type="protein sequence ID" value="XBV24089.1"/>
    <property type="molecule type" value="Genomic_DNA"/>
</dbReference>
<accession>A0AAU7TBR2</accession>
<evidence type="ECO:0000256" key="3">
    <source>
        <dbReference type="ARBA" id="ARBA00022989"/>
    </source>
</evidence>
<keyword evidence="2" id="KW-0812">Transmembrane</keyword>
<dbReference type="AlphaFoldDB" id="A0AAU7TBR2"/>
<dbReference type="RefSeq" id="WP_350276915.1">
    <property type="nucleotide sequence ID" value="NZ_CP158165.1"/>
</dbReference>
<organism evidence="6">
    <name type="scientific">Kribbella sp. HUAS MG21</name>
    <dbReference type="NCBI Taxonomy" id="3160966"/>
    <lineage>
        <taxon>Bacteria</taxon>
        <taxon>Bacillati</taxon>
        <taxon>Actinomycetota</taxon>
        <taxon>Actinomycetes</taxon>
        <taxon>Propionibacteriales</taxon>
        <taxon>Kribbellaceae</taxon>
        <taxon>Kribbella</taxon>
    </lineage>
</organism>
<keyword evidence="3" id="KW-1133">Transmembrane helix</keyword>
<gene>
    <name evidence="6" type="ORF">ABN611_36710</name>
</gene>
<proteinExistence type="predicted"/>
<sequence length="306" mass="33374">MNARVGVVAAVVVVLAAAGVVVVRQAGDEPTTTLTVRSPATSSTPSSTPVPSRTSSTSSPASPARTADPVAQSQRVVAQNPLYRVGRLPASRCKEPSVRPTSVTNVRKYYTEYVACLNKVWKPVIQKAGFTFVPPRLEVFTGKTRTLCDVQDSAAYCNGSTISMNASFDIDNYRKYNKLWTRTTMAHLVAHEYGHHIQRLTGISDASATRTSYLNGVDAPLQESRRIELQASCLSGVYLGADRSYFPVSGSWRQRWLWTISHRGDEWGTQRDHGNSKSHSRWTRRGFDAASPAACNTFTASAASVS</sequence>
<dbReference type="GO" id="GO:0016020">
    <property type="term" value="C:membrane"/>
    <property type="evidence" value="ECO:0007669"/>
    <property type="project" value="UniProtKB-SubCell"/>
</dbReference>
<dbReference type="PANTHER" id="PTHR30168">
    <property type="entry name" value="PUTATIVE MEMBRANE PROTEIN YPFJ"/>
    <property type="match status" value="1"/>
</dbReference>
<evidence type="ECO:0000256" key="2">
    <source>
        <dbReference type="ARBA" id="ARBA00022692"/>
    </source>
</evidence>
<evidence type="ECO:0000256" key="4">
    <source>
        <dbReference type="ARBA" id="ARBA00023136"/>
    </source>
</evidence>
<dbReference type="PANTHER" id="PTHR30168:SF0">
    <property type="entry name" value="INNER MEMBRANE PROTEIN"/>
    <property type="match status" value="1"/>
</dbReference>
<feature type="region of interest" description="Disordered" evidence="5">
    <location>
        <begin position="32"/>
        <end position="71"/>
    </location>
</feature>
<dbReference type="Pfam" id="PF04228">
    <property type="entry name" value="Zn_peptidase"/>
    <property type="match status" value="1"/>
</dbReference>
<dbReference type="InterPro" id="IPR007343">
    <property type="entry name" value="Uncharacterised_pept_Zn_put"/>
</dbReference>
<reference evidence="6" key="1">
    <citation type="submission" date="2024-06" db="EMBL/GenBank/DDBJ databases">
        <title>Kribbella sp. strain HUAS MG21 genome sequences.</title>
        <authorList>
            <person name="Mo P."/>
        </authorList>
    </citation>
    <scope>NUCLEOTIDE SEQUENCE</scope>
    <source>
        <strain evidence="6">HUAS MG21</strain>
    </source>
</reference>
<feature type="compositionally biased region" description="Low complexity" evidence="5">
    <location>
        <begin position="35"/>
        <end position="67"/>
    </location>
</feature>
<comment type="subcellular location">
    <subcellularLocation>
        <location evidence="1">Membrane</location>
        <topology evidence="1">Single-pass membrane protein</topology>
    </subcellularLocation>
</comment>
<name>A0AAU7TBR2_9ACTN</name>
<evidence type="ECO:0000256" key="5">
    <source>
        <dbReference type="SAM" id="MobiDB-lite"/>
    </source>
</evidence>
<protein>
    <submittedName>
        <fullName evidence="6">Neutral zinc metallopeptidase</fullName>
    </submittedName>
</protein>